<sequence length="52" mass="5833">MTHFRRDIARFELIPASGGIFEVYANGDKIYSKDETGVFPKAADIITKLESL</sequence>
<accession>A0A3D8GN03</accession>
<dbReference type="InterPro" id="IPR036249">
    <property type="entry name" value="Thioredoxin-like_sf"/>
</dbReference>
<dbReference type="Pfam" id="PF10262">
    <property type="entry name" value="Rdx"/>
    <property type="match status" value="1"/>
</dbReference>
<evidence type="ECO:0000313" key="3">
    <source>
        <dbReference type="Proteomes" id="UP000257144"/>
    </source>
</evidence>
<proteinExistence type="predicted"/>
<reference evidence="2 3" key="1">
    <citation type="submission" date="2018-07" db="EMBL/GenBank/DDBJ databases">
        <title>Bacillus sp. YLB-04 draft genome sequence.</title>
        <authorList>
            <person name="Yu L."/>
            <person name="Tang X."/>
        </authorList>
    </citation>
    <scope>NUCLEOTIDE SEQUENCE [LARGE SCALE GENOMIC DNA]</scope>
    <source>
        <strain evidence="2 3">YLB-04</strain>
    </source>
</reference>
<protein>
    <recommendedName>
        <fullName evidence="4">SelT/SelW/SelH family protein</fullName>
    </recommendedName>
</protein>
<dbReference type="SUPFAM" id="SSF52833">
    <property type="entry name" value="Thioredoxin-like"/>
    <property type="match status" value="1"/>
</dbReference>
<evidence type="ECO:0000256" key="1">
    <source>
        <dbReference type="ARBA" id="ARBA00023284"/>
    </source>
</evidence>
<organism evidence="2 3">
    <name type="scientific">Neobacillus piezotolerans</name>
    <dbReference type="NCBI Taxonomy" id="2259171"/>
    <lineage>
        <taxon>Bacteria</taxon>
        <taxon>Bacillati</taxon>
        <taxon>Bacillota</taxon>
        <taxon>Bacilli</taxon>
        <taxon>Bacillales</taxon>
        <taxon>Bacillaceae</taxon>
        <taxon>Neobacillus</taxon>
    </lineage>
</organism>
<dbReference type="EMBL" id="QNQT01000008">
    <property type="protein sequence ID" value="RDU35875.1"/>
    <property type="molecule type" value="Genomic_DNA"/>
</dbReference>
<keyword evidence="1" id="KW-0676">Redox-active center</keyword>
<dbReference type="Gene3D" id="3.40.30.10">
    <property type="entry name" value="Glutaredoxin"/>
    <property type="match status" value="1"/>
</dbReference>
<keyword evidence="3" id="KW-1185">Reference proteome</keyword>
<comment type="caution">
    <text evidence="2">The sequence shown here is derived from an EMBL/GenBank/DDBJ whole genome shotgun (WGS) entry which is preliminary data.</text>
</comment>
<gene>
    <name evidence="2" type="ORF">DRW41_17040</name>
</gene>
<evidence type="ECO:0008006" key="4">
    <source>
        <dbReference type="Google" id="ProtNLM"/>
    </source>
</evidence>
<dbReference type="OrthoDB" id="9811366at2"/>
<dbReference type="InterPro" id="IPR011893">
    <property type="entry name" value="Selenoprotein_Rdx-typ"/>
</dbReference>
<dbReference type="AlphaFoldDB" id="A0A3D8GN03"/>
<name>A0A3D8GN03_9BACI</name>
<dbReference type="Proteomes" id="UP000257144">
    <property type="component" value="Unassembled WGS sequence"/>
</dbReference>
<evidence type="ECO:0000313" key="2">
    <source>
        <dbReference type="EMBL" id="RDU35875.1"/>
    </source>
</evidence>